<proteinExistence type="predicted"/>
<dbReference type="FunCoup" id="A0A2K1KUK7">
    <property type="interactions" value="3982"/>
</dbReference>
<dbReference type="GeneID" id="112279573"/>
<dbReference type="SMART" id="SM00271">
    <property type="entry name" value="DnaJ"/>
    <property type="match status" value="1"/>
</dbReference>
<comment type="subcellular location">
    <subcellularLocation>
        <location evidence="1">Membrane</location>
    </subcellularLocation>
</comment>
<dbReference type="InterPro" id="IPR024586">
    <property type="entry name" value="DnaJ-like_C11_C"/>
</dbReference>
<keyword evidence="3" id="KW-0143">Chaperone</keyword>
<dbReference type="PRINTS" id="PR00625">
    <property type="entry name" value="JDOMAIN"/>
</dbReference>
<evidence type="ECO:0000313" key="6">
    <source>
        <dbReference type="EnsemblPlants" id="Pp3c3_14420V3.1"/>
    </source>
</evidence>
<reference evidence="6" key="3">
    <citation type="submission" date="2020-12" db="UniProtKB">
        <authorList>
            <consortium name="EnsemblPlants"/>
        </authorList>
    </citation>
    <scope>IDENTIFICATION</scope>
</reference>
<dbReference type="InterPro" id="IPR042162">
    <property type="entry name" value="AtJ13"/>
</dbReference>
<dbReference type="PROSITE" id="PS50076">
    <property type="entry name" value="DNAJ_2"/>
    <property type="match status" value="1"/>
</dbReference>
<dbReference type="PANTHER" id="PTHR44914:SF1">
    <property type="entry name" value="CHAPERONE PROTEIN DNAJ 13"/>
    <property type="match status" value="1"/>
</dbReference>
<keyword evidence="2" id="KW-0472">Membrane</keyword>
<dbReference type="Gramene" id="Pp3c3_14420V3.2">
    <property type="protein sequence ID" value="Pp3c3_14420V3.2"/>
    <property type="gene ID" value="Pp3c3_14420"/>
</dbReference>
<dbReference type="RefSeq" id="XP_024369929.1">
    <property type="nucleotide sequence ID" value="XM_024514161.2"/>
</dbReference>
<sequence>METSERERHWPPDRQLYALLHLSPEASDDDVKRAFRHWAQIYHPDKHQTLQMQDAATQNFQKIREAYEILSDERKRQVYDVYGMEGLTSGLELGPKLKSRHEVRAEFERLQQRQEESRLAAHVHHRGSLLMNLSLLPVLESYDPLSMSGMAMTTLVQAQVSKRDTVMLGGNMALRSGLGRGSVTMGLRRQLSPISTVEFLAMAGLRSILSLQTSRQLSTHSRGTLGLSVSLRDGSVTLANNWSRLLTEDTTGNIQLVIGSDTGISVGLRKYGKKNAGSADVKVGPTTFGVSGQYIRHFSSKSQGRLSGKIGSTGVEVKVGGERRLSEHSSAAMFCVLGLQGVSWKVRFTRGGQKFVLPIMLCPTLNPYIAAGALIMPSSIYAILKTFVFQPYNLRRNRRKSLELRRATYTQVIEARASSEKSQLLLKNVAERKKQKQAQRQGLVVLAAVYGDIREYELEINCVDKSASTEDNDADLPPPYLDVAIPLQFLVDDLGRLQLHEGISKAGLMGFCDPCPGKSKQLKVAYSYSGCQHEVVVGDFDELKIPQEAHRIQHSSSENLDQRSSFWLQYGRLRQHLQACDLLLEQINARAVLPGRHKVDVPTRIDRGVQYKHVPGLLCEVPSHVTRASPFDVALNLRFNPPENVDSYHSCRDELKLPDPSVCTPISETQVSISAKESSQIQLPDIICTELETCENSDLASENFEFGHSNCSGPLVPCSLENVASLAVNDFPVSAVNEDEARGSSFIPNSSPQLPTVSATSASCIVERPSIPQPVSTSTMAGRTSFCRIEAFVVRSKSVRSIPAQQYERTSKSMK</sequence>
<dbReference type="Pfam" id="PF22774">
    <property type="entry name" value="DNAJC11_beta-barrel"/>
    <property type="match status" value="1"/>
</dbReference>
<dbReference type="InterPro" id="IPR055225">
    <property type="entry name" value="DNAJC11-like_beta-barrel"/>
</dbReference>
<evidence type="ECO:0000256" key="2">
    <source>
        <dbReference type="ARBA" id="ARBA00023136"/>
    </source>
</evidence>
<evidence type="ECO:0000256" key="3">
    <source>
        <dbReference type="ARBA" id="ARBA00023186"/>
    </source>
</evidence>
<dbReference type="STRING" id="3218.A0A2K1KUK7"/>
<dbReference type="PROSITE" id="PS00636">
    <property type="entry name" value="DNAJ_1"/>
    <property type="match status" value="1"/>
</dbReference>
<evidence type="ECO:0000313" key="5">
    <source>
        <dbReference type="EMBL" id="PNR57426.1"/>
    </source>
</evidence>
<accession>A0A2K1KUK7</accession>
<gene>
    <name evidence="6" type="primary">LOC112279573</name>
    <name evidence="5" type="ORF">PHYPA_004420</name>
</gene>
<dbReference type="Gramene" id="Pp3c3_14420V3.1">
    <property type="protein sequence ID" value="Pp3c3_14420V3.1"/>
    <property type="gene ID" value="Pp3c3_14420"/>
</dbReference>
<dbReference type="InterPro" id="IPR036869">
    <property type="entry name" value="J_dom_sf"/>
</dbReference>
<dbReference type="EMBL" id="ABEU02000003">
    <property type="protein sequence ID" value="PNR57426.1"/>
    <property type="molecule type" value="Genomic_DNA"/>
</dbReference>
<dbReference type="SUPFAM" id="SSF46565">
    <property type="entry name" value="Chaperone J-domain"/>
    <property type="match status" value="1"/>
</dbReference>
<feature type="domain" description="J" evidence="4">
    <location>
        <begin position="15"/>
        <end position="83"/>
    </location>
</feature>
<dbReference type="AlphaFoldDB" id="A0A2K1KUK7"/>
<dbReference type="PaxDb" id="3218-PP1S25_109V6.1"/>
<dbReference type="CDD" id="cd06257">
    <property type="entry name" value="DnaJ"/>
    <property type="match status" value="1"/>
</dbReference>
<dbReference type="InterPro" id="IPR018253">
    <property type="entry name" value="DnaJ_domain_CS"/>
</dbReference>
<name>A0A2K1KUK7_PHYPA</name>
<protein>
    <recommendedName>
        <fullName evidence="4">J domain-containing protein</fullName>
    </recommendedName>
</protein>
<dbReference type="Pfam" id="PF00226">
    <property type="entry name" value="DnaJ"/>
    <property type="match status" value="1"/>
</dbReference>
<evidence type="ECO:0000259" key="4">
    <source>
        <dbReference type="PROSITE" id="PS50076"/>
    </source>
</evidence>
<dbReference type="PANTHER" id="PTHR44914">
    <property type="entry name" value="CHAPERONE PROTEIN DNAJ 13"/>
    <property type="match status" value="1"/>
</dbReference>
<dbReference type="EnsemblPlants" id="Pp3c3_14420V3.1">
    <property type="protein sequence ID" value="Pp3c3_14420V3.1"/>
    <property type="gene ID" value="Pp3c3_14420"/>
</dbReference>
<dbReference type="EnsemblPlants" id="Pp3c3_14420V3.2">
    <property type="protein sequence ID" value="Pp3c3_14420V3.2"/>
    <property type="gene ID" value="Pp3c3_14420"/>
</dbReference>
<evidence type="ECO:0000313" key="7">
    <source>
        <dbReference type="Proteomes" id="UP000006727"/>
    </source>
</evidence>
<evidence type="ECO:0000256" key="1">
    <source>
        <dbReference type="ARBA" id="ARBA00004370"/>
    </source>
</evidence>
<keyword evidence="7" id="KW-1185">Reference proteome</keyword>
<dbReference type="RefSeq" id="XP_024369928.1">
    <property type="nucleotide sequence ID" value="XM_024514160.2"/>
</dbReference>
<dbReference type="Proteomes" id="UP000006727">
    <property type="component" value="Chromosome 3"/>
</dbReference>
<dbReference type="Pfam" id="PF11875">
    <property type="entry name" value="DnaJ-like_C11_C"/>
    <property type="match status" value="1"/>
</dbReference>
<reference evidence="5 7" key="2">
    <citation type="journal article" date="2018" name="Plant J.">
        <title>The Physcomitrella patens chromosome-scale assembly reveals moss genome structure and evolution.</title>
        <authorList>
            <person name="Lang D."/>
            <person name="Ullrich K.K."/>
            <person name="Murat F."/>
            <person name="Fuchs J."/>
            <person name="Jenkins J."/>
            <person name="Haas F.B."/>
            <person name="Piednoel M."/>
            <person name="Gundlach H."/>
            <person name="Van Bel M."/>
            <person name="Meyberg R."/>
            <person name="Vives C."/>
            <person name="Morata J."/>
            <person name="Symeonidi A."/>
            <person name="Hiss M."/>
            <person name="Muchero W."/>
            <person name="Kamisugi Y."/>
            <person name="Saleh O."/>
            <person name="Blanc G."/>
            <person name="Decker E.L."/>
            <person name="van Gessel N."/>
            <person name="Grimwood J."/>
            <person name="Hayes R.D."/>
            <person name="Graham S.W."/>
            <person name="Gunter L.E."/>
            <person name="McDaniel S.F."/>
            <person name="Hoernstein S.N.W."/>
            <person name="Larsson A."/>
            <person name="Li F.W."/>
            <person name="Perroud P.F."/>
            <person name="Phillips J."/>
            <person name="Ranjan P."/>
            <person name="Rokshar D.S."/>
            <person name="Rothfels C.J."/>
            <person name="Schneider L."/>
            <person name="Shu S."/>
            <person name="Stevenson D.W."/>
            <person name="Thummler F."/>
            <person name="Tillich M."/>
            <person name="Villarreal Aguilar J.C."/>
            <person name="Widiez T."/>
            <person name="Wong G.K."/>
            <person name="Wymore A."/>
            <person name="Zhang Y."/>
            <person name="Zimmer A.D."/>
            <person name="Quatrano R.S."/>
            <person name="Mayer K.F.X."/>
            <person name="Goodstein D."/>
            <person name="Casacuberta J.M."/>
            <person name="Vandepoele K."/>
            <person name="Reski R."/>
            <person name="Cuming A.C."/>
            <person name="Tuskan G.A."/>
            <person name="Maumus F."/>
            <person name="Salse J."/>
            <person name="Schmutz J."/>
            <person name="Rensing S.A."/>
        </authorList>
    </citation>
    <scope>NUCLEOTIDE SEQUENCE [LARGE SCALE GENOMIC DNA]</scope>
    <source>
        <strain evidence="6 7">cv. Gransden 2004</strain>
    </source>
</reference>
<dbReference type="GO" id="GO:0016020">
    <property type="term" value="C:membrane"/>
    <property type="evidence" value="ECO:0007669"/>
    <property type="project" value="UniProtKB-SubCell"/>
</dbReference>
<dbReference type="InterPro" id="IPR001623">
    <property type="entry name" value="DnaJ_domain"/>
</dbReference>
<reference evidence="5 7" key="1">
    <citation type="journal article" date="2008" name="Science">
        <title>The Physcomitrella genome reveals evolutionary insights into the conquest of land by plants.</title>
        <authorList>
            <person name="Rensing S."/>
            <person name="Lang D."/>
            <person name="Zimmer A."/>
            <person name="Terry A."/>
            <person name="Salamov A."/>
            <person name="Shapiro H."/>
            <person name="Nishiyama T."/>
            <person name="Perroud P.-F."/>
            <person name="Lindquist E."/>
            <person name="Kamisugi Y."/>
            <person name="Tanahashi T."/>
            <person name="Sakakibara K."/>
            <person name="Fujita T."/>
            <person name="Oishi K."/>
            <person name="Shin-I T."/>
            <person name="Kuroki Y."/>
            <person name="Toyoda A."/>
            <person name="Suzuki Y."/>
            <person name="Hashimoto A."/>
            <person name="Yamaguchi K."/>
            <person name="Sugano A."/>
            <person name="Kohara Y."/>
            <person name="Fujiyama A."/>
            <person name="Anterola A."/>
            <person name="Aoki S."/>
            <person name="Ashton N."/>
            <person name="Barbazuk W.B."/>
            <person name="Barker E."/>
            <person name="Bennetzen J."/>
            <person name="Bezanilla M."/>
            <person name="Blankenship R."/>
            <person name="Cho S.H."/>
            <person name="Dutcher S."/>
            <person name="Estelle M."/>
            <person name="Fawcett J.A."/>
            <person name="Gundlach H."/>
            <person name="Hanada K."/>
            <person name="Heyl A."/>
            <person name="Hicks K.A."/>
            <person name="Hugh J."/>
            <person name="Lohr M."/>
            <person name="Mayer K."/>
            <person name="Melkozernov A."/>
            <person name="Murata T."/>
            <person name="Nelson D."/>
            <person name="Pils B."/>
            <person name="Prigge M."/>
            <person name="Reiss B."/>
            <person name="Renner T."/>
            <person name="Rombauts S."/>
            <person name="Rushton P."/>
            <person name="Sanderfoot A."/>
            <person name="Schween G."/>
            <person name="Shiu S.-H."/>
            <person name="Stueber K."/>
            <person name="Theodoulou F.L."/>
            <person name="Tu H."/>
            <person name="Van de Peer Y."/>
            <person name="Verrier P.J."/>
            <person name="Waters E."/>
            <person name="Wood A."/>
            <person name="Yang L."/>
            <person name="Cove D."/>
            <person name="Cuming A."/>
            <person name="Hasebe M."/>
            <person name="Lucas S."/>
            <person name="Mishler D.B."/>
            <person name="Reski R."/>
            <person name="Grigoriev I."/>
            <person name="Quatrano R.S."/>
            <person name="Boore J.L."/>
        </authorList>
    </citation>
    <scope>NUCLEOTIDE SEQUENCE [LARGE SCALE GENOMIC DNA]</scope>
    <source>
        <strain evidence="6 7">cv. Gransden 2004</strain>
    </source>
</reference>
<dbReference type="Gene3D" id="1.10.287.110">
    <property type="entry name" value="DnaJ domain"/>
    <property type="match status" value="1"/>
</dbReference>
<organism evidence="5">
    <name type="scientific">Physcomitrium patens</name>
    <name type="common">Spreading-leaved earth moss</name>
    <name type="synonym">Physcomitrella patens</name>
    <dbReference type="NCBI Taxonomy" id="3218"/>
    <lineage>
        <taxon>Eukaryota</taxon>
        <taxon>Viridiplantae</taxon>
        <taxon>Streptophyta</taxon>
        <taxon>Embryophyta</taxon>
        <taxon>Bryophyta</taxon>
        <taxon>Bryophytina</taxon>
        <taxon>Bryopsida</taxon>
        <taxon>Funariidae</taxon>
        <taxon>Funariales</taxon>
        <taxon>Funariaceae</taxon>
        <taxon>Physcomitrium</taxon>
    </lineage>
</organism>